<sequence>MGRYIIICNNVIQQTTASHIQTFYRLLHTLVSFSTLAKQVTN</sequence>
<accession>A0A8S5R5L3</accession>
<evidence type="ECO:0000313" key="1">
    <source>
        <dbReference type="EMBL" id="DAE26672.1"/>
    </source>
</evidence>
<proteinExistence type="predicted"/>
<name>A0A8S5R5L3_9CAUD</name>
<reference evidence="1" key="1">
    <citation type="journal article" date="2021" name="Proc. Natl. Acad. Sci. U.S.A.">
        <title>A Catalog of Tens of Thousands of Viruses from Human Metagenomes Reveals Hidden Associations with Chronic Diseases.</title>
        <authorList>
            <person name="Tisza M.J."/>
            <person name="Buck C.B."/>
        </authorList>
    </citation>
    <scope>NUCLEOTIDE SEQUENCE</scope>
    <source>
        <strain evidence="1">CtBoB21</strain>
    </source>
</reference>
<dbReference type="EMBL" id="BK015822">
    <property type="protein sequence ID" value="DAE26672.1"/>
    <property type="molecule type" value="Genomic_DNA"/>
</dbReference>
<protein>
    <submittedName>
        <fullName evidence="1">Uncharacterized protein</fullName>
    </submittedName>
</protein>
<organism evidence="1">
    <name type="scientific">Myoviridae sp. ctBoB21</name>
    <dbReference type="NCBI Taxonomy" id="2827287"/>
    <lineage>
        <taxon>Viruses</taxon>
        <taxon>Duplodnaviria</taxon>
        <taxon>Heunggongvirae</taxon>
        <taxon>Uroviricota</taxon>
        <taxon>Caudoviricetes</taxon>
    </lineage>
</organism>